<dbReference type="Proteomes" id="UP001497700">
    <property type="component" value="Unassembled WGS sequence"/>
</dbReference>
<comment type="caution">
    <text evidence="1">The sequence shown here is derived from an EMBL/GenBank/DDBJ whole genome shotgun (WGS) entry which is preliminary data.</text>
</comment>
<name>A0ACB9ZG51_9PEZI</name>
<keyword evidence="2" id="KW-1185">Reference proteome</keyword>
<protein>
    <submittedName>
        <fullName evidence="1">Thioredoxin-like protein</fullName>
    </submittedName>
</protein>
<accession>A0ACB9ZG51</accession>
<reference evidence="1 2" key="1">
    <citation type="journal article" date="2022" name="New Phytol.">
        <title>Ecological generalism drives hyperdiversity of secondary metabolite gene clusters in xylarialean endophytes.</title>
        <authorList>
            <person name="Franco M.E.E."/>
            <person name="Wisecaver J.H."/>
            <person name="Arnold A.E."/>
            <person name="Ju Y.M."/>
            <person name="Slot J.C."/>
            <person name="Ahrendt S."/>
            <person name="Moore L.P."/>
            <person name="Eastman K.E."/>
            <person name="Scott K."/>
            <person name="Konkel Z."/>
            <person name="Mondo S.J."/>
            <person name="Kuo A."/>
            <person name="Hayes R.D."/>
            <person name="Haridas S."/>
            <person name="Andreopoulos B."/>
            <person name="Riley R."/>
            <person name="LaButti K."/>
            <person name="Pangilinan J."/>
            <person name="Lipzen A."/>
            <person name="Amirebrahimi M."/>
            <person name="Yan J."/>
            <person name="Adam C."/>
            <person name="Keymanesh K."/>
            <person name="Ng V."/>
            <person name="Louie K."/>
            <person name="Northen T."/>
            <person name="Drula E."/>
            <person name="Henrissat B."/>
            <person name="Hsieh H.M."/>
            <person name="Youens-Clark K."/>
            <person name="Lutzoni F."/>
            <person name="Miadlikowska J."/>
            <person name="Eastwood D.C."/>
            <person name="Hamelin R.C."/>
            <person name="Grigoriev I.V."/>
            <person name="U'Ren J.M."/>
        </authorList>
    </citation>
    <scope>NUCLEOTIDE SEQUENCE [LARGE SCALE GENOMIC DNA]</scope>
    <source>
        <strain evidence="1 2">CBS 119005</strain>
    </source>
</reference>
<evidence type="ECO:0000313" key="2">
    <source>
        <dbReference type="Proteomes" id="UP001497700"/>
    </source>
</evidence>
<sequence>MIMAVVEVQVISDIVCAWCYIAKRNLDRAVQLYQKTYPGGRSDTFVVTWTPYYLNYNTAAHSVDKSELANIRLAYMTSVQRDALAQRVQRAGRAAGTNFKWGGKIGPGTRQAHRLIRLGAARSAAVQDAVVEGLFDAYHVREEDVSERDVLRGVAVAAGIDGAGADAWLDSDEDAGLVDAEAARSKVMLEGSGVPAFIIHGVHRLDGVQDPTDLLEVFIKVREGR</sequence>
<evidence type="ECO:0000313" key="1">
    <source>
        <dbReference type="EMBL" id="KAI4869795.1"/>
    </source>
</evidence>
<gene>
    <name evidence="1" type="ORF">F4820DRAFT_366718</name>
</gene>
<dbReference type="EMBL" id="MU393428">
    <property type="protein sequence ID" value="KAI4869795.1"/>
    <property type="molecule type" value="Genomic_DNA"/>
</dbReference>
<organism evidence="1 2">
    <name type="scientific">Hypoxylon rubiginosum</name>
    <dbReference type="NCBI Taxonomy" id="110542"/>
    <lineage>
        <taxon>Eukaryota</taxon>
        <taxon>Fungi</taxon>
        <taxon>Dikarya</taxon>
        <taxon>Ascomycota</taxon>
        <taxon>Pezizomycotina</taxon>
        <taxon>Sordariomycetes</taxon>
        <taxon>Xylariomycetidae</taxon>
        <taxon>Xylariales</taxon>
        <taxon>Hypoxylaceae</taxon>
        <taxon>Hypoxylon</taxon>
    </lineage>
</organism>
<proteinExistence type="predicted"/>